<dbReference type="GO" id="GO:0009253">
    <property type="term" value="P:peptidoglycan catabolic process"/>
    <property type="evidence" value="ECO:0007669"/>
    <property type="project" value="InterPro"/>
</dbReference>
<keyword evidence="3" id="KW-0378">Hydrolase</keyword>
<dbReference type="InterPro" id="IPR002502">
    <property type="entry name" value="Amidase_domain"/>
</dbReference>
<sequence>MSYAYIPANPRMHGGKRSKIIYLIYHYTANRGDTARGNGNYFARGEGPIASAHYFVDDAEVILSVPEDTVAYSVGGRPQSWHIPYYLRANNFNSISIEMCVHADGRIGNATIARAQALGREICERHGIDSAHILRHYDVNGKLCPNANELLNDSVWAVFKAGIATASVPAEQSAPEETPALAPAGDWIVGHNYEVIVGSLRVRDGAGLNHGIIKSYPRGTVFTLKEIVHLSISTWGRTPSGWVCLEMRGAAYAADRGEYSAGGTQGPSDGWEVGHNYTVTASSLRVRDGAGLNHAVIKSYPHGTVFTLKEIVHLSISTWGRTPSGWVCLIMDGERYVK</sequence>
<keyword evidence="4" id="KW-0961">Cell wall biogenesis/degradation</keyword>
<dbReference type="eggNOG" id="COG5632">
    <property type="taxonomic scope" value="Bacteria"/>
</dbReference>
<dbReference type="GO" id="GO:0009254">
    <property type="term" value="P:peptidoglycan turnover"/>
    <property type="evidence" value="ECO:0007669"/>
    <property type="project" value="TreeGrafter"/>
</dbReference>
<accession>C4GAR0</accession>
<dbReference type="Proteomes" id="UP000003494">
    <property type="component" value="Unassembled WGS sequence"/>
</dbReference>
<dbReference type="STRING" id="626523.GCWU000342_01011"/>
<feature type="domain" description="N-acetylmuramoyl-L-alanine amidase" evidence="5">
    <location>
        <begin position="9"/>
        <end position="146"/>
    </location>
</feature>
<evidence type="ECO:0000256" key="4">
    <source>
        <dbReference type="ARBA" id="ARBA00023316"/>
    </source>
</evidence>
<dbReference type="InterPro" id="IPR051206">
    <property type="entry name" value="NAMLAA_amidase_2"/>
</dbReference>
<evidence type="ECO:0000313" key="7">
    <source>
        <dbReference type="Proteomes" id="UP000003494"/>
    </source>
</evidence>
<dbReference type="Pfam" id="PF01510">
    <property type="entry name" value="Amidase_2"/>
    <property type="match status" value="1"/>
</dbReference>
<gene>
    <name evidence="6" type="ORF">GCWU000342_01011</name>
</gene>
<dbReference type="InterPro" id="IPR036505">
    <property type="entry name" value="Amidase/PGRP_sf"/>
</dbReference>
<reference evidence="6" key="1">
    <citation type="submission" date="2009-04" db="EMBL/GenBank/DDBJ databases">
        <authorList>
            <person name="Weinstock G."/>
            <person name="Sodergren E."/>
            <person name="Clifton S."/>
            <person name="Fulton L."/>
            <person name="Fulton B."/>
            <person name="Courtney L."/>
            <person name="Fronick C."/>
            <person name="Harrison M."/>
            <person name="Strong C."/>
            <person name="Farmer C."/>
            <person name="Delahaunty K."/>
            <person name="Markovic C."/>
            <person name="Hall O."/>
            <person name="Minx P."/>
            <person name="Tomlinson C."/>
            <person name="Mitreva M."/>
            <person name="Nelson J."/>
            <person name="Hou S."/>
            <person name="Wollam A."/>
            <person name="Pepin K.H."/>
            <person name="Johnson M."/>
            <person name="Bhonagiri V."/>
            <person name="Nash W.E."/>
            <person name="Warren W."/>
            <person name="Chinwalla A."/>
            <person name="Mardis E.R."/>
            <person name="Wilson R.K."/>
        </authorList>
    </citation>
    <scope>NUCLEOTIDE SEQUENCE [LARGE SCALE GENOMIC DNA]</scope>
    <source>
        <strain evidence="6">DSM 14600</strain>
    </source>
</reference>
<dbReference type="PANTHER" id="PTHR30417:SF1">
    <property type="entry name" value="N-ACETYLMURAMOYL-L-ALANINE AMIDASE AMID"/>
    <property type="match status" value="1"/>
</dbReference>
<dbReference type="RefSeq" id="WP_006906022.1">
    <property type="nucleotide sequence ID" value="NZ_GG665866.1"/>
</dbReference>
<dbReference type="CDD" id="cd06583">
    <property type="entry name" value="PGRP"/>
    <property type="match status" value="1"/>
</dbReference>
<dbReference type="GO" id="GO:0008745">
    <property type="term" value="F:N-acetylmuramoyl-L-alanine amidase activity"/>
    <property type="evidence" value="ECO:0007669"/>
    <property type="project" value="UniProtKB-EC"/>
</dbReference>
<dbReference type="PANTHER" id="PTHR30417">
    <property type="entry name" value="N-ACETYLMURAMOYL-L-ALANINE AMIDASE AMID"/>
    <property type="match status" value="1"/>
</dbReference>
<dbReference type="SMART" id="SM00644">
    <property type="entry name" value="Ami_2"/>
    <property type="match status" value="1"/>
</dbReference>
<dbReference type="AlphaFoldDB" id="C4GAR0"/>
<evidence type="ECO:0000256" key="1">
    <source>
        <dbReference type="ARBA" id="ARBA00001561"/>
    </source>
</evidence>
<evidence type="ECO:0000259" key="5">
    <source>
        <dbReference type="SMART" id="SM00644"/>
    </source>
</evidence>
<dbReference type="EMBL" id="ACIP02000002">
    <property type="protein sequence ID" value="EEP28203.1"/>
    <property type="molecule type" value="Genomic_DNA"/>
</dbReference>
<dbReference type="EC" id="3.5.1.28" evidence="2"/>
<name>C4GAR0_9FIRM</name>
<evidence type="ECO:0000313" key="6">
    <source>
        <dbReference type="EMBL" id="EEP28203.1"/>
    </source>
</evidence>
<dbReference type="GO" id="GO:0071555">
    <property type="term" value="P:cell wall organization"/>
    <property type="evidence" value="ECO:0007669"/>
    <property type="project" value="UniProtKB-KW"/>
</dbReference>
<comment type="caution">
    <text evidence="6">The sequence shown here is derived from an EMBL/GenBank/DDBJ whole genome shotgun (WGS) entry which is preliminary data.</text>
</comment>
<comment type="catalytic activity">
    <reaction evidence="1">
        <text>Hydrolyzes the link between N-acetylmuramoyl residues and L-amino acid residues in certain cell-wall glycopeptides.</text>
        <dbReference type="EC" id="3.5.1.28"/>
    </reaction>
</comment>
<organism evidence="6 7">
    <name type="scientific">Shuttleworthella satelles DSM 14600</name>
    <dbReference type="NCBI Taxonomy" id="626523"/>
    <lineage>
        <taxon>Bacteria</taxon>
        <taxon>Bacillati</taxon>
        <taxon>Bacillota</taxon>
        <taxon>Clostridia</taxon>
        <taxon>Lachnospirales</taxon>
        <taxon>Lachnospiraceae</taxon>
        <taxon>Shuttleworthella</taxon>
    </lineage>
</organism>
<evidence type="ECO:0000256" key="3">
    <source>
        <dbReference type="ARBA" id="ARBA00022801"/>
    </source>
</evidence>
<dbReference type="HOGENOM" id="CLU_042024_0_0_9"/>
<protein>
    <recommendedName>
        <fullName evidence="2">N-acetylmuramoyl-L-alanine amidase</fullName>
        <ecNumber evidence="2">3.5.1.28</ecNumber>
    </recommendedName>
</protein>
<dbReference type="Gene3D" id="3.40.80.10">
    <property type="entry name" value="Peptidoglycan recognition protein-like"/>
    <property type="match status" value="1"/>
</dbReference>
<proteinExistence type="predicted"/>
<keyword evidence="7" id="KW-1185">Reference proteome</keyword>
<dbReference type="SUPFAM" id="SSF55846">
    <property type="entry name" value="N-acetylmuramoyl-L-alanine amidase-like"/>
    <property type="match status" value="1"/>
</dbReference>
<evidence type="ECO:0000256" key="2">
    <source>
        <dbReference type="ARBA" id="ARBA00011901"/>
    </source>
</evidence>